<dbReference type="OrthoDB" id="2444812at2759"/>
<dbReference type="AlphaFoldDB" id="A0A7C8IH36"/>
<sequence length="153" mass="17079">MPDKLTPHRFKYARFNGRFQGPSSGPETHNDDNKSHRQLNAFFNVDEAANSHNGRSLKEERRNKVNSKKQVQEYKQKRKDRKEHKCPSKPSTPPTECRLTAPRGAGGRAGPRGGRGGRGGRVQTHALTLFDIRNTKGTAFVDSQGGVSPTWTL</sequence>
<comment type="caution">
    <text evidence="2">The sequence shown here is derived from an EMBL/GenBank/DDBJ whole genome shotgun (WGS) entry which is preliminary data.</text>
</comment>
<proteinExistence type="predicted"/>
<evidence type="ECO:0000313" key="3">
    <source>
        <dbReference type="Proteomes" id="UP000481861"/>
    </source>
</evidence>
<organism evidence="2 3">
    <name type="scientific">Massariosphaeria phaeospora</name>
    <dbReference type="NCBI Taxonomy" id="100035"/>
    <lineage>
        <taxon>Eukaryota</taxon>
        <taxon>Fungi</taxon>
        <taxon>Dikarya</taxon>
        <taxon>Ascomycota</taxon>
        <taxon>Pezizomycotina</taxon>
        <taxon>Dothideomycetes</taxon>
        <taxon>Pleosporomycetidae</taxon>
        <taxon>Pleosporales</taxon>
        <taxon>Pleosporales incertae sedis</taxon>
        <taxon>Massariosphaeria</taxon>
    </lineage>
</organism>
<gene>
    <name evidence="2" type="ORF">BDV95DRAFT_594061</name>
</gene>
<evidence type="ECO:0000313" key="2">
    <source>
        <dbReference type="EMBL" id="KAF2872747.1"/>
    </source>
</evidence>
<feature type="region of interest" description="Disordered" evidence="1">
    <location>
        <begin position="14"/>
        <end position="36"/>
    </location>
</feature>
<reference evidence="2 3" key="1">
    <citation type="submission" date="2020-01" db="EMBL/GenBank/DDBJ databases">
        <authorList>
            <consortium name="DOE Joint Genome Institute"/>
            <person name="Haridas S."/>
            <person name="Albert R."/>
            <person name="Binder M."/>
            <person name="Bloem J."/>
            <person name="Labutti K."/>
            <person name="Salamov A."/>
            <person name="Andreopoulos B."/>
            <person name="Baker S.E."/>
            <person name="Barry K."/>
            <person name="Bills G."/>
            <person name="Bluhm B.H."/>
            <person name="Cannon C."/>
            <person name="Castanera R."/>
            <person name="Culley D.E."/>
            <person name="Daum C."/>
            <person name="Ezra D."/>
            <person name="Gonzalez J.B."/>
            <person name="Henrissat B."/>
            <person name="Kuo A."/>
            <person name="Liang C."/>
            <person name="Lipzen A."/>
            <person name="Lutzoni F."/>
            <person name="Magnuson J."/>
            <person name="Mondo S."/>
            <person name="Nolan M."/>
            <person name="Ohm R."/>
            <person name="Pangilinan J."/>
            <person name="Park H.-J.H."/>
            <person name="Ramirez L."/>
            <person name="Alfaro M."/>
            <person name="Sun H."/>
            <person name="Tritt A."/>
            <person name="Yoshinaga Y."/>
            <person name="Zwiers L.-H.L."/>
            <person name="Turgeon B.G."/>
            <person name="Goodwin S.B."/>
            <person name="Spatafora J.W."/>
            <person name="Crous P.W."/>
            <person name="Grigoriev I.V."/>
        </authorList>
    </citation>
    <scope>NUCLEOTIDE SEQUENCE [LARGE SCALE GENOMIC DNA]</scope>
    <source>
        <strain evidence="2 3">CBS 611.86</strain>
    </source>
</reference>
<evidence type="ECO:0000256" key="1">
    <source>
        <dbReference type="SAM" id="MobiDB-lite"/>
    </source>
</evidence>
<feature type="compositionally biased region" description="Gly residues" evidence="1">
    <location>
        <begin position="104"/>
        <end position="120"/>
    </location>
</feature>
<dbReference type="Proteomes" id="UP000481861">
    <property type="component" value="Unassembled WGS sequence"/>
</dbReference>
<name>A0A7C8IH36_9PLEO</name>
<keyword evidence="3" id="KW-1185">Reference proteome</keyword>
<accession>A0A7C8IH36</accession>
<protein>
    <submittedName>
        <fullName evidence="2">Uncharacterized protein</fullName>
    </submittedName>
</protein>
<dbReference type="EMBL" id="JAADJZ010000009">
    <property type="protein sequence ID" value="KAF2872747.1"/>
    <property type="molecule type" value="Genomic_DNA"/>
</dbReference>
<feature type="region of interest" description="Disordered" evidence="1">
    <location>
        <begin position="49"/>
        <end position="122"/>
    </location>
</feature>